<accession>A0A5C3LU31</accession>
<protein>
    <submittedName>
        <fullName evidence="2">Uncharacterized protein</fullName>
    </submittedName>
</protein>
<keyword evidence="3" id="KW-1185">Reference proteome</keyword>
<evidence type="ECO:0000313" key="3">
    <source>
        <dbReference type="Proteomes" id="UP000308652"/>
    </source>
</evidence>
<dbReference type="EMBL" id="ML213614">
    <property type="protein sequence ID" value="TFK36450.1"/>
    <property type="molecule type" value="Genomic_DNA"/>
</dbReference>
<evidence type="ECO:0000313" key="2">
    <source>
        <dbReference type="EMBL" id="TFK36450.1"/>
    </source>
</evidence>
<feature type="transmembrane region" description="Helical" evidence="1">
    <location>
        <begin position="136"/>
        <end position="155"/>
    </location>
</feature>
<dbReference type="Proteomes" id="UP000308652">
    <property type="component" value="Unassembled WGS sequence"/>
</dbReference>
<gene>
    <name evidence="2" type="ORF">BDQ12DRAFT_755663</name>
</gene>
<feature type="transmembrane region" description="Helical" evidence="1">
    <location>
        <begin position="104"/>
        <end position="124"/>
    </location>
</feature>
<organism evidence="2 3">
    <name type="scientific">Crucibulum laeve</name>
    <dbReference type="NCBI Taxonomy" id="68775"/>
    <lineage>
        <taxon>Eukaryota</taxon>
        <taxon>Fungi</taxon>
        <taxon>Dikarya</taxon>
        <taxon>Basidiomycota</taxon>
        <taxon>Agaricomycotina</taxon>
        <taxon>Agaricomycetes</taxon>
        <taxon>Agaricomycetidae</taxon>
        <taxon>Agaricales</taxon>
        <taxon>Agaricineae</taxon>
        <taxon>Nidulariaceae</taxon>
        <taxon>Crucibulum</taxon>
    </lineage>
</organism>
<feature type="transmembrane region" description="Helical" evidence="1">
    <location>
        <begin position="34"/>
        <end position="57"/>
    </location>
</feature>
<keyword evidence="1" id="KW-1133">Transmembrane helix</keyword>
<keyword evidence="1" id="KW-0472">Membrane</keyword>
<evidence type="ECO:0000256" key="1">
    <source>
        <dbReference type="SAM" id="Phobius"/>
    </source>
</evidence>
<proteinExistence type="predicted"/>
<feature type="transmembrane region" description="Helical" evidence="1">
    <location>
        <begin position="69"/>
        <end position="92"/>
    </location>
</feature>
<sequence length="227" mass="26013">MGPSSSNMYHGQTLQTTLLIPHSGASQHIFRPSAAYFVTLMMNSIMIAVLCWTSNIIRVNGKNQWLQEPHWFIAIYLAWGLFSVLVVPFLFFVRQVQNTEWELLMGYELFKIAILIGTALIVLYQELFSGRSEDLQVAGCFLWCFSFFWASVLHFSYMAIGVLFWIEIQICLICWNDFYAPLLSGFFRVDGDFDESVGVSTPMRRSSMLVSMLLPGFSLIIKLCTHQ</sequence>
<dbReference type="AlphaFoldDB" id="A0A5C3LU31"/>
<name>A0A5C3LU31_9AGAR</name>
<keyword evidence="1" id="KW-0812">Transmembrane</keyword>
<reference evidence="2 3" key="1">
    <citation type="journal article" date="2019" name="Nat. Ecol. Evol.">
        <title>Megaphylogeny resolves global patterns of mushroom evolution.</title>
        <authorList>
            <person name="Varga T."/>
            <person name="Krizsan K."/>
            <person name="Foldi C."/>
            <person name="Dima B."/>
            <person name="Sanchez-Garcia M."/>
            <person name="Sanchez-Ramirez S."/>
            <person name="Szollosi G.J."/>
            <person name="Szarkandi J.G."/>
            <person name="Papp V."/>
            <person name="Albert L."/>
            <person name="Andreopoulos W."/>
            <person name="Angelini C."/>
            <person name="Antonin V."/>
            <person name="Barry K.W."/>
            <person name="Bougher N.L."/>
            <person name="Buchanan P."/>
            <person name="Buyck B."/>
            <person name="Bense V."/>
            <person name="Catcheside P."/>
            <person name="Chovatia M."/>
            <person name="Cooper J."/>
            <person name="Damon W."/>
            <person name="Desjardin D."/>
            <person name="Finy P."/>
            <person name="Geml J."/>
            <person name="Haridas S."/>
            <person name="Hughes K."/>
            <person name="Justo A."/>
            <person name="Karasinski D."/>
            <person name="Kautmanova I."/>
            <person name="Kiss B."/>
            <person name="Kocsube S."/>
            <person name="Kotiranta H."/>
            <person name="LaButti K.M."/>
            <person name="Lechner B.E."/>
            <person name="Liimatainen K."/>
            <person name="Lipzen A."/>
            <person name="Lukacs Z."/>
            <person name="Mihaltcheva S."/>
            <person name="Morgado L.N."/>
            <person name="Niskanen T."/>
            <person name="Noordeloos M.E."/>
            <person name="Ohm R.A."/>
            <person name="Ortiz-Santana B."/>
            <person name="Ovrebo C."/>
            <person name="Racz N."/>
            <person name="Riley R."/>
            <person name="Savchenko A."/>
            <person name="Shiryaev A."/>
            <person name="Soop K."/>
            <person name="Spirin V."/>
            <person name="Szebenyi C."/>
            <person name="Tomsovsky M."/>
            <person name="Tulloss R.E."/>
            <person name="Uehling J."/>
            <person name="Grigoriev I.V."/>
            <person name="Vagvolgyi C."/>
            <person name="Papp T."/>
            <person name="Martin F.M."/>
            <person name="Miettinen O."/>
            <person name="Hibbett D.S."/>
            <person name="Nagy L.G."/>
        </authorList>
    </citation>
    <scope>NUCLEOTIDE SEQUENCE [LARGE SCALE GENOMIC DNA]</scope>
    <source>
        <strain evidence="2 3">CBS 166.37</strain>
    </source>
</reference>